<dbReference type="AlphaFoldDB" id="A0AAV6VLU7"/>
<reference evidence="1 2" key="1">
    <citation type="journal article" date="2022" name="Nat. Ecol. Evol.">
        <title>A masculinizing supergene underlies an exaggerated male reproductive morph in a spider.</title>
        <authorList>
            <person name="Hendrickx F."/>
            <person name="De Corte Z."/>
            <person name="Sonet G."/>
            <person name="Van Belleghem S.M."/>
            <person name="Kostlbacher S."/>
            <person name="Vangestel C."/>
        </authorList>
    </citation>
    <scope>NUCLEOTIDE SEQUENCE [LARGE SCALE GENOMIC DNA]</scope>
    <source>
        <strain evidence="1">W744_W776</strain>
    </source>
</reference>
<accession>A0AAV6VLU7</accession>
<sequence length="71" mass="8437">MEAGVIRVNGAQLDRWTSVTWPSDETKWMQAFLMEARIIRVNGTQLDRWTSVTWPSDEKKWMQVIRRTMLP</sequence>
<proteinExistence type="predicted"/>
<evidence type="ECO:0000313" key="1">
    <source>
        <dbReference type="EMBL" id="KAG8197030.1"/>
    </source>
</evidence>
<gene>
    <name evidence="1" type="ORF">JTE90_004300</name>
</gene>
<protein>
    <submittedName>
        <fullName evidence="1">Uncharacterized protein</fullName>
    </submittedName>
</protein>
<comment type="caution">
    <text evidence="1">The sequence shown here is derived from an EMBL/GenBank/DDBJ whole genome shotgun (WGS) entry which is preliminary data.</text>
</comment>
<dbReference type="EMBL" id="JAFNEN010000059">
    <property type="protein sequence ID" value="KAG8197030.1"/>
    <property type="molecule type" value="Genomic_DNA"/>
</dbReference>
<keyword evidence="2" id="KW-1185">Reference proteome</keyword>
<name>A0AAV6VLU7_9ARAC</name>
<evidence type="ECO:0000313" key="2">
    <source>
        <dbReference type="Proteomes" id="UP000827092"/>
    </source>
</evidence>
<organism evidence="1 2">
    <name type="scientific">Oedothorax gibbosus</name>
    <dbReference type="NCBI Taxonomy" id="931172"/>
    <lineage>
        <taxon>Eukaryota</taxon>
        <taxon>Metazoa</taxon>
        <taxon>Ecdysozoa</taxon>
        <taxon>Arthropoda</taxon>
        <taxon>Chelicerata</taxon>
        <taxon>Arachnida</taxon>
        <taxon>Araneae</taxon>
        <taxon>Araneomorphae</taxon>
        <taxon>Entelegynae</taxon>
        <taxon>Araneoidea</taxon>
        <taxon>Linyphiidae</taxon>
        <taxon>Erigoninae</taxon>
        <taxon>Oedothorax</taxon>
    </lineage>
</organism>
<dbReference type="Proteomes" id="UP000827092">
    <property type="component" value="Unassembled WGS sequence"/>
</dbReference>